<evidence type="ECO:0008006" key="4">
    <source>
        <dbReference type="Google" id="ProtNLM"/>
    </source>
</evidence>
<comment type="caution">
    <text evidence="2">The sequence shown here is derived from an EMBL/GenBank/DDBJ whole genome shotgun (WGS) entry which is preliminary data.</text>
</comment>
<dbReference type="EMBL" id="JBFRYB010000001">
    <property type="protein sequence ID" value="MEX1666625.1"/>
    <property type="molecule type" value="Genomic_DNA"/>
</dbReference>
<evidence type="ECO:0000313" key="2">
    <source>
        <dbReference type="EMBL" id="MEX1666625.1"/>
    </source>
</evidence>
<proteinExistence type="predicted"/>
<accession>A0ABV3TZ70</accession>
<feature type="region of interest" description="Disordered" evidence="1">
    <location>
        <begin position="1"/>
        <end position="20"/>
    </location>
</feature>
<protein>
    <recommendedName>
        <fullName evidence="4">DUF1214 domain-containing protein</fullName>
    </recommendedName>
</protein>
<dbReference type="RefSeq" id="WP_368376699.1">
    <property type="nucleotide sequence ID" value="NZ_JBFRYB010000001.1"/>
</dbReference>
<keyword evidence="3" id="KW-1185">Reference proteome</keyword>
<evidence type="ECO:0000313" key="3">
    <source>
        <dbReference type="Proteomes" id="UP001557484"/>
    </source>
</evidence>
<dbReference type="Proteomes" id="UP001557484">
    <property type="component" value="Unassembled WGS sequence"/>
</dbReference>
<sequence>MDKPSASTRKSSSALDASASKEKLKAAWDDMIAELQLARDAIDNPDYFPPEASDRSLAEGYRYLSGFIHHAVERAFHEDADFPAFRNGLSVYNKATIDNADAIYFYAPIDGSKHYKVHGNTADSRHWRGEPRAEQGPLAPQYVIFEVHKGAMSGDSGNLRELVAGDRTGFGSLDTSSLLVEENGDFEILLGPEKPQGYSGNFVCTRKPPSKRDPDGGDRFASYISGRQLFYDWGREQAIQLSITALDTEGQQPPALTSERGAQQLRNMGGIIRGQMHFWLAFYDKVLNCNQSHAEQGRYYMPVNAYNQPNAASKDTGGGMSTNIYAGGIFDLAEDEALYIEASYSGEAVYTSIHLGNLWGESPDYANHQSSLNGFQTHMPEDGVQRWVVAHRDPGVPNWIDTTGLTRGYLSNRWAYCQLPPQEQWPNIKARKVAFENIPACFPPQTPRISAAQRKAVIAERQQHVQKRFRVF</sequence>
<gene>
    <name evidence="2" type="ORF">AB4875_14110</name>
</gene>
<name>A0ABV3TZ70_9GAMM</name>
<organism evidence="2 3">
    <name type="scientific">Zhongshania arctica</name>
    <dbReference type="NCBI Taxonomy" id="3238302"/>
    <lineage>
        <taxon>Bacteria</taxon>
        <taxon>Pseudomonadati</taxon>
        <taxon>Pseudomonadota</taxon>
        <taxon>Gammaproteobacteria</taxon>
        <taxon>Cellvibrionales</taxon>
        <taxon>Spongiibacteraceae</taxon>
        <taxon>Zhongshania</taxon>
    </lineage>
</organism>
<evidence type="ECO:0000256" key="1">
    <source>
        <dbReference type="SAM" id="MobiDB-lite"/>
    </source>
</evidence>
<reference evidence="2 3" key="1">
    <citation type="journal article" date="2011" name="Int. J. Syst. Evol. Microbiol.">
        <title>Zhongshania antarctica gen. nov., sp. nov. and Zhongshania guokunii sp. nov., gammaproteobacteria respectively isolated from coastal attached (fast) ice and surface seawater of the Antarctic.</title>
        <authorList>
            <person name="Li H.J."/>
            <person name="Zhang X.Y."/>
            <person name="Chen C.X."/>
            <person name="Zhang Y.J."/>
            <person name="Gao Z.M."/>
            <person name="Yu Y."/>
            <person name="Chen X.L."/>
            <person name="Chen B."/>
            <person name="Zhang Y.Z."/>
        </authorList>
    </citation>
    <scope>NUCLEOTIDE SEQUENCE [LARGE SCALE GENOMIC DNA]</scope>
    <source>
        <strain evidence="2 3">R06B22</strain>
    </source>
</reference>